<dbReference type="InterPro" id="IPR010987">
    <property type="entry name" value="Glutathione-S-Trfase_C-like"/>
</dbReference>
<evidence type="ECO:0000313" key="4">
    <source>
        <dbReference type="WBParaSite" id="jg17986"/>
    </source>
</evidence>
<dbReference type="SFLD" id="SFLDG00363">
    <property type="entry name" value="AMPS_(cytGST):_Alpha-__Mu-__Pi"/>
    <property type="match status" value="1"/>
</dbReference>
<dbReference type="SUPFAM" id="SSF47616">
    <property type="entry name" value="GST C-terminal domain-like"/>
    <property type="match status" value="1"/>
</dbReference>
<dbReference type="InterPro" id="IPR036249">
    <property type="entry name" value="Thioredoxin-like_sf"/>
</dbReference>
<dbReference type="InterPro" id="IPR050213">
    <property type="entry name" value="GST_superfamily"/>
</dbReference>
<feature type="domain" description="GST C-terminal" evidence="2">
    <location>
        <begin position="82"/>
        <end position="192"/>
    </location>
</feature>
<sequence>MIVNYKLTYFPLRGLGEATRLILTYSQQQFENETITHEQLAEMKPKLTYGKVPVLEVDGKKLYQSATICRYLGEKHGLAGKDDWEKAKVNEVVDFYKDVYAELTPYQYNIMYSQPGDTKKLREELLKESGSGYFAPSGITFVDFIVADYLLNWKLKEEKFMKDKFPELIAYVDKVHALPQLQDYLSERPADS</sequence>
<dbReference type="WBParaSite" id="jg17986">
    <property type="protein sequence ID" value="jg17986"/>
    <property type="gene ID" value="jg17986"/>
</dbReference>
<dbReference type="AlphaFoldDB" id="A0A915DBT6"/>
<dbReference type="InterPro" id="IPR036282">
    <property type="entry name" value="Glutathione-S-Trfase_C_sf"/>
</dbReference>
<dbReference type="PANTHER" id="PTHR11571">
    <property type="entry name" value="GLUTATHIONE S-TRANSFERASE"/>
    <property type="match status" value="1"/>
</dbReference>
<reference evidence="4" key="1">
    <citation type="submission" date="2022-11" db="UniProtKB">
        <authorList>
            <consortium name="WormBaseParasite"/>
        </authorList>
    </citation>
    <scope>IDENTIFICATION</scope>
</reference>
<dbReference type="Proteomes" id="UP000887574">
    <property type="component" value="Unplaced"/>
</dbReference>
<dbReference type="PROSITE" id="PS50405">
    <property type="entry name" value="GST_CTER"/>
    <property type="match status" value="1"/>
</dbReference>
<dbReference type="SFLD" id="SFLDS00019">
    <property type="entry name" value="Glutathione_Transferase_(cytos"/>
    <property type="match status" value="1"/>
</dbReference>
<organism evidence="3 4">
    <name type="scientific">Ditylenchus dipsaci</name>
    <dbReference type="NCBI Taxonomy" id="166011"/>
    <lineage>
        <taxon>Eukaryota</taxon>
        <taxon>Metazoa</taxon>
        <taxon>Ecdysozoa</taxon>
        <taxon>Nematoda</taxon>
        <taxon>Chromadorea</taxon>
        <taxon>Rhabditida</taxon>
        <taxon>Tylenchina</taxon>
        <taxon>Tylenchomorpha</taxon>
        <taxon>Sphaerularioidea</taxon>
        <taxon>Anguinidae</taxon>
        <taxon>Anguininae</taxon>
        <taxon>Ditylenchus</taxon>
    </lineage>
</organism>
<dbReference type="Gene3D" id="3.40.30.10">
    <property type="entry name" value="Glutaredoxin"/>
    <property type="match status" value="1"/>
</dbReference>
<dbReference type="InterPro" id="IPR040079">
    <property type="entry name" value="Glutathione_S-Trfase"/>
</dbReference>
<evidence type="ECO:0000313" key="3">
    <source>
        <dbReference type="Proteomes" id="UP000887574"/>
    </source>
</evidence>
<dbReference type="Gene3D" id="1.20.1050.10">
    <property type="match status" value="1"/>
</dbReference>
<dbReference type="PROSITE" id="PS50404">
    <property type="entry name" value="GST_NTER"/>
    <property type="match status" value="1"/>
</dbReference>
<dbReference type="Pfam" id="PF14497">
    <property type="entry name" value="GST_C_3"/>
    <property type="match status" value="1"/>
</dbReference>
<dbReference type="PANTHER" id="PTHR11571:SF260">
    <property type="entry name" value="GLUTATHIONE S-TRANSFERASE"/>
    <property type="match status" value="1"/>
</dbReference>
<protein>
    <submittedName>
        <fullName evidence="4">Glutathione S-transferase</fullName>
    </submittedName>
</protein>
<accession>A0A915DBT6</accession>
<dbReference type="CDD" id="cd03192">
    <property type="entry name" value="GST_C_Sigma_like"/>
    <property type="match status" value="1"/>
</dbReference>
<dbReference type="Pfam" id="PF02798">
    <property type="entry name" value="GST_N"/>
    <property type="match status" value="1"/>
</dbReference>
<keyword evidence="3" id="KW-1185">Reference proteome</keyword>
<proteinExistence type="predicted"/>
<dbReference type="SUPFAM" id="SSF52833">
    <property type="entry name" value="Thioredoxin-like"/>
    <property type="match status" value="1"/>
</dbReference>
<dbReference type="GO" id="GO:0004364">
    <property type="term" value="F:glutathione transferase activity"/>
    <property type="evidence" value="ECO:0007669"/>
    <property type="project" value="TreeGrafter"/>
</dbReference>
<evidence type="ECO:0000259" key="2">
    <source>
        <dbReference type="PROSITE" id="PS50405"/>
    </source>
</evidence>
<feature type="domain" description="GST N-terminal" evidence="1">
    <location>
        <begin position="3"/>
        <end position="80"/>
    </location>
</feature>
<dbReference type="CDD" id="cd03039">
    <property type="entry name" value="GST_N_Sigma_like"/>
    <property type="match status" value="1"/>
</dbReference>
<dbReference type="InterPro" id="IPR004045">
    <property type="entry name" value="Glutathione_S-Trfase_N"/>
</dbReference>
<name>A0A915DBT6_9BILA</name>
<dbReference type="InterPro" id="IPR004046">
    <property type="entry name" value="GST_C"/>
</dbReference>
<dbReference type="GO" id="GO:0006749">
    <property type="term" value="P:glutathione metabolic process"/>
    <property type="evidence" value="ECO:0007669"/>
    <property type="project" value="TreeGrafter"/>
</dbReference>
<dbReference type="SFLD" id="SFLDG01205">
    <property type="entry name" value="AMPS.1"/>
    <property type="match status" value="1"/>
</dbReference>
<evidence type="ECO:0000259" key="1">
    <source>
        <dbReference type="PROSITE" id="PS50404"/>
    </source>
</evidence>